<proteinExistence type="inferred from homology"/>
<organism evidence="4 5">
    <name type="scientific">Youxingia wuxianensis</name>
    <dbReference type="NCBI Taxonomy" id="2763678"/>
    <lineage>
        <taxon>Bacteria</taxon>
        <taxon>Bacillati</taxon>
        <taxon>Bacillota</taxon>
        <taxon>Clostridia</taxon>
        <taxon>Eubacteriales</taxon>
        <taxon>Oscillospiraceae</taxon>
        <taxon>Youxingia</taxon>
    </lineage>
</organism>
<dbReference type="RefSeq" id="WP_262396210.1">
    <property type="nucleotide sequence ID" value="NZ_JACRTD010000013.1"/>
</dbReference>
<dbReference type="Pfam" id="PF01990">
    <property type="entry name" value="ATP-synt_F"/>
    <property type="match status" value="1"/>
</dbReference>
<accession>A0A926ETU6</accession>
<keyword evidence="3" id="KW-0406">Ion transport</keyword>
<evidence type="ECO:0000256" key="2">
    <source>
        <dbReference type="ARBA" id="ARBA00022448"/>
    </source>
</evidence>
<evidence type="ECO:0000313" key="5">
    <source>
        <dbReference type="Proteomes" id="UP000623678"/>
    </source>
</evidence>
<evidence type="ECO:0000313" key="4">
    <source>
        <dbReference type="EMBL" id="MBC8586492.1"/>
    </source>
</evidence>
<comment type="caution">
    <text evidence="4">The sequence shown here is derived from an EMBL/GenBank/DDBJ whole genome shotgun (WGS) entry which is preliminary data.</text>
</comment>
<dbReference type="SUPFAM" id="SSF159468">
    <property type="entry name" value="AtpF-like"/>
    <property type="match status" value="1"/>
</dbReference>
<dbReference type="GO" id="GO:0046961">
    <property type="term" value="F:proton-transporting ATPase activity, rotational mechanism"/>
    <property type="evidence" value="ECO:0007669"/>
    <property type="project" value="InterPro"/>
</dbReference>
<dbReference type="InterPro" id="IPR036906">
    <property type="entry name" value="ATPase_V1_fsu_sf"/>
</dbReference>
<sequence>MNNNIAIAAVGDRDSVMLFNALGIKAVFVETPEQTEKAIHKLAREGCAVIYITEQAAIQAEEAIGRYKTQAFPAIIPIPNRFGSNGFGMKGVKANVEKALGADILFGEGE</sequence>
<protein>
    <submittedName>
        <fullName evidence="4">V-type ATP synthase subunit F</fullName>
    </submittedName>
</protein>
<dbReference type="EMBL" id="JACRTD010000013">
    <property type="protein sequence ID" value="MBC8586492.1"/>
    <property type="molecule type" value="Genomic_DNA"/>
</dbReference>
<evidence type="ECO:0000256" key="1">
    <source>
        <dbReference type="ARBA" id="ARBA00010148"/>
    </source>
</evidence>
<dbReference type="AlphaFoldDB" id="A0A926ETU6"/>
<dbReference type="Gene3D" id="3.40.50.10580">
    <property type="entry name" value="ATPase, V1 complex, subunit F"/>
    <property type="match status" value="1"/>
</dbReference>
<reference evidence="4" key="1">
    <citation type="submission" date="2020-08" db="EMBL/GenBank/DDBJ databases">
        <title>Genome public.</title>
        <authorList>
            <person name="Liu C."/>
            <person name="Sun Q."/>
        </authorList>
    </citation>
    <scope>NUCLEOTIDE SEQUENCE</scope>
    <source>
        <strain evidence="4">NSJ-64</strain>
    </source>
</reference>
<evidence type="ECO:0000256" key="3">
    <source>
        <dbReference type="ARBA" id="ARBA00023065"/>
    </source>
</evidence>
<gene>
    <name evidence="4" type="ORF">H8705_12965</name>
</gene>
<keyword evidence="2" id="KW-0813">Transport</keyword>
<keyword evidence="5" id="KW-1185">Reference proteome</keyword>
<dbReference type="Proteomes" id="UP000623678">
    <property type="component" value="Unassembled WGS sequence"/>
</dbReference>
<comment type="similarity">
    <text evidence="1">Belongs to the V-ATPase F subunit family.</text>
</comment>
<name>A0A926ETU6_9FIRM</name>
<dbReference type="InterPro" id="IPR008218">
    <property type="entry name" value="ATPase_V1-cplx_f_g_su"/>
</dbReference>